<dbReference type="HOGENOM" id="CLU_3249988_0_0_3"/>
<reference evidence="1 2" key="1">
    <citation type="submission" date="2008-07" db="EMBL/GenBank/DDBJ databases">
        <authorList>
            <person name="Tandeau de Marsac N."/>
            <person name="Ferriera S."/>
            <person name="Johnson J."/>
            <person name="Kravitz S."/>
            <person name="Beeson K."/>
            <person name="Sutton G."/>
            <person name="Rogers Y.-H."/>
            <person name="Friedman R."/>
            <person name="Frazier M."/>
            <person name="Venter J.C."/>
        </authorList>
    </citation>
    <scope>NUCLEOTIDE SEQUENCE [LARGE SCALE GENOMIC DNA]</scope>
    <source>
        <strain evidence="1 2">PCC 7420</strain>
    </source>
</reference>
<dbReference type="Proteomes" id="UP000003835">
    <property type="component" value="Unassembled WGS sequence"/>
</dbReference>
<name>B4VQE8_9CYAN</name>
<gene>
    <name evidence="1" type="ORF">MC7420_6496</name>
</gene>
<sequence length="42" mass="4987">MSLKFRVSGSWRESTKQCRDVPWHVWEMEGSELNTESGRVLF</sequence>
<dbReference type="EMBL" id="DS989848">
    <property type="protein sequence ID" value="EDX75841.1"/>
    <property type="molecule type" value="Genomic_DNA"/>
</dbReference>
<accession>B4VQE8</accession>
<keyword evidence="2" id="KW-1185">Reference proteome</keyword>
<protein>
    <submittedName>
        <fullName evidence="1">Uncharacterized protein</fullName>
    </submittedName>
</protein>
<dbReference type="AlphaFoldDB" id="B4VQE8"/>
<evidence type="ECO:0000313" key="1">
    <source>
        <dbReference type="EMBL" id="EDX75841.1"/>
    </source>
</evidence>
<proteinExistence type="predicted"/>
<organism evidence="1 2">
    <name type="scientific">Coleofasciculus chthonoplastes PCC 7420</name>
    <dbReference type="NCBI Taxonomy" id="118168"/>
    <lineage>
        <taxon>Bacteria</taxon>
        <taxon>Bacillati</taxon>
        <taxon>Cyanobacteriota</taxon>
        <taxon>Cyanophyceae</taxon>
        <taxon>Coleofasciculales</taxon>
        <taxon>Coleofasciculaceae</taxon>
        <taxon>Coleofasciculus</taxon>
    </lineage>
</organism>
<evidence type="ECO:0000313" key="2">
    <source>
        <dbReference type="Proteomes" id="UP000003835"/>
    </source>
</evidence>